<keyword evidence="7" id="KW-1185">Reference proteome</keyword>
<dbReference type="SUPFAM" id="SSF52540">
    <property type="entry name" value="P-loop containing nucleoside triphosphate hydrolases"/>
    <property type="match status" value="1"/>
</dbReference>
<dbReference type="AlphaFoldDB" id="A0A9W8UPL5"/>
<dbReference type="PANTHER" id="PTHR10039:SF14">
    <property type="entry name" value="NACHT DOMAIN-CONTAINING PROTEIN"/>
    <property type="match status" value="1"/>
</dbReference>
<dbReference type="InterPro" id="IPR056125">
    <property type="entry name" value="DUF7708"/>
</dbReference>
<comment type="caution">
    <text evidence="6">The sequence shown here is derived from an EMBL/GenBank/DDBJ whole genome shotgun (WGS) entry which is preliminary data.</text>
</comment>
<proteinExistence type="predicted"/>
<feature type="coiled-coil region" evidence="2">
    <location>
        <begin position="198"/>
        <end position="240"/>
    </location>
</feature>
<feature type="region of interest" description="Disordered" evidence="3">
    <location>
        <begin position="958"/>
        <end position="977"/>
    </location>
</feature>
<evidence type="ECO:0000259" key="4">
    <source>
        <dbReference type="Pfam" id="PF24809"/>
    </source>
</evidence>
<keyword evidence="2" id="KW-0175">Coiled coil</keyword>
<evidence type="ECO:0000313" key="7">
    <source>
        <dbReference type="Proteomes" id="UP001144673"/>
    </source>
</evidence>
<protein>
    <recommendedName>
        <fullName evidence="8">NACHT domain-containing protein</fullName>
    </recommendedName>
</protein>
<evidence type="ECO:0000256" key="2">
    <source>
        <dbReference type="SAM" id="Coils"/>
    </source>
</evidence>
<evidence type="ECO:0000256" key="1">
    <source>
        <dbReference type="ARBA" id="ARBA00022737"/>
    </source>
</evidence>
<dbReference type="Pfam" id="PF24883">
    <property type="entry name" value="NPHP3_N"/>
    <property type="match status" value="1"/>
</dbReference>
<feature type="domain" description="DUF7708" evidence="4">
    <location>
        <begin position="70"/>
        <end position="205"/>
    </location>
</feature>
<evidence type="ECO:0000259" key="5">
    <source>
        <dbReference type="Pfam" id="PF24883"/>
    </source>
</evidence>
<accession>A0A9W8UPL5</accession>
<dbReference type="Gene3D" id="3.40.50.300">
    <property type="entry name" value="P-loop containing nucleotide triphosphate hydrolases"/>
    <property type="match status" value="1"/>
</dbReference>
<dbReference type="InterPro" id="IPR027417">
    <property type="entry name" value="P-loop_NTPase"/>
</dbReference>
<sequence length="1121" mass="126158">MPLSSRTSVQARETIQRAYKELESAVSVPDASRFRETTIEDVQKTCQILENELGARGLLRNMGRLEPLLKGLECYGKVVDTLCQGTPFLPWIWAPIVTILKIGSDCINAFETLIKAYAKIGQSLTRFESLRRTFDNDAAFQDIVAVFYRDIVKFHGCAYKFVTANGWKTFFRTIWGRFERQFHAILESLDRHAELIDKEANARNIADTQRLLKQLETESKSRLEKARSEENAQIAQYYQDIVARLQVNEADQVSIWETLVGAIPGGESTCDWVLRHAKISSWLSITGTTYSLWIQGTAGTGKSVIAAHLARFRSANNDIVVRHFCNDLYDSSMKYDQILKSVIRQLAEQSDDAIAYMHDVLRTDRKPLTASALERVAGQLITLISGSQKDVKGVWIIIDGIDICELADLTRCVGWLDSITTRDKTVGAGSCKVLFTSRREPPKKNARHRSLVTLGEEANSVKESIRHYTGRRLQLSPIAERLSQLGLDSEAVAQLASEISGKSDGMFLYARLIIDYLTKQLFRTSEELKDALHELPPELKGFYHKIVSNILSHLSPASIESVRCVLQWVGFSAVPLKKVELLSAVTFTLGDENADRLVPFFFLHDCFALLEEKPDKTIAYLHATVKDFLLDTESPLSLNRDSIKRQLTLGTLTCLSAAAKVFGPHSNAQSARLLTVRGVFAFLNYSSKHWIEYVFSYAEDCYKNGKQDAEFENVINSLAHELREVQVESGFQNELMHKGLHVSDARAEYLQCHPAILPAMQAALVSQTEVLDPSSNIATSSPCQVNSNDDGVAVILKQYQEAVLWVLTQGYFLGVSKEDFELFKTQAQTLLYTCRLPSCPRSSIGFETEADISAHELEHSRHYHCQAEGCQFPSFSSFYLLEKHRKKHHQQHAEKRKLRRVNSIALSASAPFAKERTLLKLQSGIQPNPIEMASSSRQQVPPRIPPHQRVINSPTDMALQQQQQQVAPATPHDHHNLSEKNLAHLPSNQEDQMSNANIPLNASNVGGWNNGRYPLFPRPDNFAQNGAELTDVREGILSLDGESKIPRTKIPRNQEFDGSRFTDAPDTAEPEFPLERVNLDEYEIQLMLLKQENLKRRMLARAEQDGTLRRALADEEATADT</sequence>
<dbReference type="KEGG" id="amus:LMH87_001192"/>
<feature type="domain" description="Nephrocystin 3-like N-terminal" evidence="5">
    <location>
        <begin position="269"/>
        <end position="438"/>
    </location>
</feature>
<evidence type="ECO:0000313" key="6">
    <source>
        <dbReference type="EMBL" id="KAJ4155975.1"/>
    </source>
</evidence>
<evidence type="ECO:0008006" key="8">
    <source>
        <dbReference type="Google" id="ProtNLM"/>
    </source>
</evidence>
<dbReference type="Proteomes" id="UP001144673">
    <property type="component" value="Chromosome 6"/>
</dbReference>
<gene>
    <name evidence="6" type="ORF">LMH87_001192</name>
</gene>
<dbReference type="GeneID" id="80888351"/>
<dbReference type="RefSeq" id="XP_056056099.1">
    <property type="nucleotide sequence ID" value="XM_056199231.1"/>
</dbReference>
<dbReference type="InterPro" id="IPR056884">
    <property type="entry name" value="NPHP3-like_N"/>
</dbReference>
<keyword evidence="1" id="KW-0677">Repeat</keyword>
<dbReference type="Pfam" id="PF24809">
    <property type="entry name" value="DUF7708"/>
    <property type="match status" value="1"/>
</dbReference>
<organism evidence="6 7">
    <name type="scientific">Akanthomyces muscarius</name>
    <name type="common">Entomopathogenic fungus</name>
    <name type="synonym">Lecanicillium muscarium</name>
    <dbReference type="NCBI Taxonomy" id="2231603"/>
    <lineage>
        <taxon>Eukaryota</taxon>
        <taxon>Fungi</taxon>
        <taxon>Dikarya</taxon>
        <taxon>Ascomycota</taxon>
        <taxon>Pezizomycotina</taxon>
        <taxon>Sordariomycetes</taxon>
        <taxon>Hypocreomycetidae</taxon>
        <taxon>Hypocreales</taxon>
        <taxon>Cordycipitaceae</taxon>
        <taxon>Akanthomyces</taxon>
    </lineage>
</organism>
<dbReference type="PANTHER" id="PTHR10039">
    <property type="entry name" value="AMELOGENIN"/>
    <property type="match status" value="1"/>
</dbReference>
<evidence type="ECO:0000256" key="3">
    <source>
        <dbReference type="SAM" id="MobiDB-lite"/>
    </source>
</evidence>
<name>A0A9W8UPL5_AKAMU</name>
<dbReference type="EMBL" id="JAJHUN010000007">
    <property type="protein sequence ID" value="KAJ4155975.1"/>
    <property type="molecule type" value="Genomic_DNA"/>
</dbReference>
<reference evidence="6" key="1">
    <citation type="journal article" date="2023" name="Access Microbiol">
        <title>De-novo genome assembly for Akanthomyces muscarius, a biocontrol agent of insect agricultural pests.</title>
        <authorList>
            <person name="Erdos Z."/>
            <person name="Studholme D.J."/>
            <person name="Raymond B."/>
            <person name="Sharma M."/>
        </authorList>
    </citation>
    <scope>NUCLEOTIDE SEQUENCE</scope>
    <source>
        <strain evidence="6">Ve6</strain>
    </source>
</reference>